<feature type="transmembrane region" description="Helical" evidence="5">
    <location>
        <begin position="259"/>
        <end position="281"/>
    </location>
</feature>
<dbReference type="GO" id="GO:0097037">
    <property type="term" value="P:heme export"/>
    <property type="evidence" value="ECO:0007669"/>
    <property type="project" value="TreeGrafter"/>
</dbReference>
<proteinExistence type="predicted"/>
<dbReference type="SUPFAM" id="SSF103473">
    <property type="entry name" value="MFS general substrate transporter"/>
    <property type="match status" value="1"/>
</dbReference>
<keyword evidence="2 5" id="KW-0812">Transmembrane</keyword>
<keyword evidence="4 5" id="KW-0472">Membrane</keyword>
<organism evidence="6">
    <name type="scientific">Diabrotica virgifera virgifera</name>
    <name type="common">western corn rootworm</name>
    <dbReference type="NCBI Taxonomy" id="50390"/>
    <lineage>
        <taxon>Eukaryota</taxon>
        <taxon>Metazoa</taxon>
        <taxon>Ecdysozoa</taxon>
        <taxon>Arthropoda</taxon>
        <taxon>Hexapoda</taxon>
        <taxon>Insecta</taxon>
        <taxon>Pterygota</taxon>
        <taxon>Neoptera</taxon>
        <taxon>Endopterygota</taxon>
        <taxon>Coleoptera</taxon>
        <taxon>Polyphaga</taxon>
        <taxon>Cucujiformia</taxon>
        <taxon>Chrysomeloidea</taxon>
        <taxon>Chrysomelidae</taxon>
        <taxon>Galerucinae</taxon>
        <taxon>Diabroticina</taxon>
        <taxon>Diabroticites</taxon>
        <taxon>Diabrotica</taxon>
    </lineage>
</organism>
<evidence type="ECO:0000256" key="5">
    <source>
        <dbReference type="SAM" id="Phobius"/>
    </source>
</evidence>
<dbReference type="PANTHER" id="PTHR10924:SF4">
    <property type="entry name" value="GH15861P"/>
    <property type="match status" value="1"/>
</dbReference>
<dbReference type="PANTHER" id="PTHR10924">
    <property type="entry name" value="MAJOR FACILITATOR SUPERFAMILY PROTEIN-RELATED"/>
    <property type="match status" value="1"/>
</dbReference>
<dbReference type="GO" id="GO:0016020">
    <property type="term" value="C:membrane"/>
    <property type="evidence" value="ECO:0007669"/>
    <property type="project" value="UniProtKB-SubCell"/>
</dbReference>
<dbReference type="OrthoDB" id="422206at2759"/>
<dbReference type="InterPro" id="IPR036259">
    <property type="entry name" value="MFS_trans_sf"/>
</dbReference>
<dbReference type="RefSeq" id="XP_028138077.1">
    <property type="nucleotide sequence ID" value="XM_028282276.1"/>
</dbReference>
<dbReference type="InParanoid" id="A0A6P7FTG4"/>
<feature type="transmembrane region" description="Helical" evidence="5">
    <location>
        <begin position="158"/>
        <end position="180"/>
    </location>
</feature>
<dbReference type="GO" id="GO:0020037">
    <property type="term" value="F:heme binding"/>
    <property type="evidence" value="ECO:0007669"/>
    <property type="project" value="TreeGrafter"/>
</dbReference>
<name>A0A6P7FTG4_DIAVI</name>
<dbReference type="AlphaFoldDB" id="A0A6P7FTG4"/>
<evidence type="ECO:0000313" key="6">
    <source>
        <dbReference type="RefSeq" id="XP_028138077.1"/>
    </source>
</evidence>
<accession>A0A6P7FTG4</accession>
<feature type="transmembrane region" description="Helical" evidence="5">
    <location>
        <begin position="186"/>
        <end position="204"/>
    </location>
</feature>
<gene>
    <name evidence="6" type="primary">LOC114332477</name>
</gene>
<dbReference type="GO" id="GO:0015232">
    <property type="term" value="F:heme transmembrane transporter activity"/>
    <property type="evidence" value="ECO:0007669"/>
    <property type="project" value="TreeGrafter"/>
</dbReference>
<evidence type="ECO:0000256" key="4">
    <source>
        <dbReference type="ARBA" id="ARBA00023136"/>
    </source>
</evidence>
<feature type="transmembrane region" description="Helical" evidence="5">
    <location>
        <begin position="225"/>
        <end position="247"/>
    </location>
</feature>
<evidence type="ECO:0000256" key="1">
    <source>
        <dbReference type="ARBA" id="ARBA00004141"/>
    </source>
</evidence>
<protein>
    <submittedName>
        <fullName evidence="6">Feline leukemia virus subgroup C receptor-related protein 1-like</fullName>
    </submittedName>
</protein>
<evidence type="ECO:0000256" key="2">
    <source>
        <dbReference type="ARBA" id="ARBA00022692"/>
    </source>
</evidence>
<dbReference type="Gene3D" id="1.20.1250.20">
    <property type="entry name" value="MFS general substrate transporter like domains"/>
    <property type="match status" value="1"/>
</dbReference>
<dbReference type="Pfam" id="PF07690">
    <property type="entry name" value="MFS_1"/>
    <property type="match status" value="1"/>
</dbReference>
<evidence type="ECO:0000256" key="3">
    <source>
        <dbReference type="ARBA" id="ARBA00022989"/>
    </source>
</evidence>
<reference evidence="6" key="1">
    <citation type="submission" date="2025-08" db="UniProtKB">
        <authorList>
            <consortium name="RefSeq"/>
        </authorList>
    </citation>
    <scope>IDENTIFICATION</scope>
    <source>
        <tissue evidence="6">Whole insect</tissue>
    </source>
</reference>
<keyword evidence="3 5" id="KW-1133">Transmembrane helix</keyword>
<dbReference type="InterPro" id="IPR011701">
    <property type="entry name" value="MFS"/>
</dbReference>
<dbReference type="InterPro" id="IPR049680">
    <property type="entry name" value="FLVCR1-2_SLC49-like"/>
</dbReference>
<comment type="subcellular location">
    <subcellularLocation>
        <location evidence="1">Membrane</location>
        <topology evidence="1">Multi-pass membrane protein</topology>
    </subcellularLocation>
</comment>
<sequence>MIGIQNEESTITHVLRIGKVSDRARPVKVICDSNTVKLALKSRNKLRGSRYKMSGDQTKMEQKAHKAAKKSLLERENAGEENLSIQFRHVYYQNVGGLRTRLSDLLINVSCCPYDIIILVESNLNDNFRDSELGCDGFDVFRCDRSLKSSDKLNGGGSLRVTAIVSSVLTVAGSAVKILGNDPSRFYALIIGQGLCAFGQVYIFNIPTKFASAWFGPDEVSTACALAVLGTQLGAAVGAIIPPFMVVKGETKDEIGDGIFNMTLYNTIGAAVILILIILFFRARPKLPPSQSQLQLLTLDEEKTNFWKDCKLLMKDKNYILLLMSFGIINGLWNAFGIVINTFYIKYFPVSIVVFISETLY</sequence>
<feature type="transmembrane region" description="Helical" evidence="5">
    <location>
        <begin position="319"/>
        <end position="345"/>
    </location>
</feature>